<dbReference type="Proteomes" id="UP001054889">
    <property type="component" value="Unassembled WGS sequence"/>
</dbReference>
<sequence>MHPPVAPQPRYRAAVTPHQQQRNGGQLAARIISMASSSCDSAEPCVTQRPPVAALQPSAEETSSESAHQAAEARPEEPAAVEAAERKKKKDTRAAAEDAPGTGSCLFGAVEPARRPTGEESARERLKRHRTEMAGRVRIPDMWGQERLLKDWVDCAVFDRPLAATAGLLNARDALVAECAAARRSTGRPLRVQNGCS</sequence>
<feature type="region of interest" description="Disordered" evidence="1">
    <location>
        <begin position="1"/>
        <end position="25"/>
    </location>
</feature>
<reference evidence="2" key="2">
    <citation type="submission" date="2021-12" db="EMBL/GenBank/DDBJ databases">
        <title>Resequencing data analysis of finger millet.</title>
        <authorList>
            <person name="Hatakeyama M."/>
            <person name="Aluri S."/>
            <person name="Balachadran M.T."/>
            <person name="Sivarajan S.R."/>
            <person name="Poveda L."/>
            <person name="Shimizu-Inatsugi R."/>
            <person name="Schlapbach R."/>
            <person name="Sreeman S.M."/>
            <person name="Shimizu K.K."/>
        </authorList>
    </citation>
    <scope>NUCLEOTIDE SEQUENCE</scope>
</reference>
<feature type="compositionally biased region" description="Basic and acidic residues" evidence="1">
    <location>
        <begin position="112"/>
        <end position="124"/>
    </location>
</feature>
<organism evidence="2 3">
    <name type="scientific">Eleusine coracana subsp. coracana</name>
    <dbReference type="NCBI Taxonomy" id="191504"/>
    <lineage>
        <taxon>Eukaryota</taxon>
        <taxon>Viridiplantae</taxon>
        <taxon>Streptophyta</taxon>
        <taxon>Embryophyta</taxon>
        <taxon>Tracheophyta</taxon>
        <taxon>Spermatophyta</taxon>
        <taxon>Magnoliopsida</taxon>
        <taxon>Liliopsida</taxon>
        <taxon>Poales</taxon>
        <taxon>Poaceae</taxon>
        <taxon>PACMAD clade</taxon>
        <taxon>Chloridoideae</taxon>
        <taxon>Cynodonteae</taxon>
        <taxon>Eleusininae</taxon>
        <taxon>Eleusine</taxon>
    </lineage>
</organism>
<dbReference type="EMBL" id="BQKI01000075">
    <property type="protein sequence ID" value="GJN21211.1"/>
    <property type="molecule type" value="Genomic_DNA"/>
</dbReference>
<dbReference type="PANTHER" id="PTHR34207:SF21">
    <property type="entry name" value="OS02G0532800 PROTEIN"/>
    <property type="match status" value="1"/>
</dbReference>
<proteinExistence type="predicted"/>
<comment type="caution">
    <text evidence="2">The sequence shown here is derived from an EMBL/GenBank/DDBJ whole genome shotgun (WGS) entry which is preliminary data.</text>
</comment>
<reference evidence="2" key="1">
    <citation type="journal article" date="2018" name="DNA Res.">
        <title>Multiple hybrid de novo genome assembly of finger millet, an orphan allotetraploid crop.</title>
        <authorList>
            <person name="Hatakeyama M."/>
            <person name="Aluri S."/>
            <person name="Balachadran M.T."/>
            <person name="Sivarajan S.R."/>
            <person name="Patrignani A."/>
            <person name="Gruter S."/>
            <person name="Poveda L."/>
            <person name="Shimizu-Inatsugi R."/>
            <person name="Baeten J."/>
            <person name="Francoijs K.J."/>
            <person name="Nataraja K.N."/>
            <person name="Reddy Y.A.N."/>
            <person name="Phadnis S."/>
            <person name="Ravikumar R.L."/>
            <person name="Schlapbach R."/>
            <person name="Sreeman S.M."/>
            <person name="Shimizu K.K."/>
        </authorList>
    </citation>
    <scope>NUCLEOTIDE SEQUENCE</scope>
</reference>
<evidence type="ECO:0000313" key="3">
    <source>
        <dbReference type="Proteomes" id="UP001054889"/>
    </source>
</evidence>
<protein>
    <submittedName>
        <fullName evidence="2">Uncharacterized protein</fullName>
    </submittedName>
</protein>
<evidence type="ECO:0000256" key="1">
    <source>
        <dbReference type="SAM" id="MobiDB-lite"/>
    </source>
</evidence>
<dbReference type="PANTHER" id="PTHR34207">
    <property type="entry name" value="PROTEIN BIC1"/>
    <property type="match status" value="1"/>
</dbReference>
<dbReference type="InterPro" id="IPR040374">
    <property type="entry name" value="BIC"/>
</dbReference>
<evidence type="ECO:0000313" key="2">
    <source>
        <dbReference type="EMBL" id="GJN21211.1"/>
    </source>
</evidence>
<keyword evidence="3" id="KW-1185">Reference proteome</keyword>
<accession>A0AAV5EGC0</accession>
<feature type="region of interest" description="Disordered" evidence="1">
    <location>
        <begin position="37"/>
        <end position="129"/>
    </location>
</feature>
<dbReference type="GO" id="GO:0009785">
    <property type="term" value="P:blue light signaling pathway"/>
    <property type="evidence" value="ECO:0007669"/>
    <property type="project" value="InterPro"/>
</dbReference>
<gene>
    <name evidence="2" type="primary">gb08672</name>
    <name evidence="2" type="ORF">PR202_gb08672</name>
</gene>
<dbReference type="CDD" id="cd22645">
    <property type="entry name" value="BIC1_CID"/>
    <property type="match status" value="1"/>
</dbReference>
<dbReference type="AlphaFoldDB" id="A0AAV5EGC0"/>
<name>A0AAV5EGC0_ELECO</name>